<dbReference type="GO" id="GO:0035613">
    <property type="term" value="F:RNA stem-loop binding"/>
    <property type="evidence" value="ECO:0007669"/>
    <property type="project" value="TreeGrafter"/>
</dbReference>
<feature type="non-terminal residue" evidence="8">
    <location>
        <position position="66"/>
    </location>
</feature>
<dbReference type="GO" id="GO:0003964">
    <property type="term" value="F:RNA-directed DNA polymerase activity"/>
    <property type="evidence" value="ECO:0007669"/>
    <property type="project" value="UniProtKB-KW"/>
</dbReference>
<evidence type="ECO:0000256" key="1">
    <source>
        <dbReference type="ARBA" id="ARBA00022679"/>
    </source>
</evidence>
<dbReference type="PANTHER" id="PTHR41694:SF3">
    <property type="entry name" value="RNA-DIRECTED DNA POLYMERASE-RELATED"/>
    <property type="match status" value="1"/>
</dbReference>
<feature type="non-terminal residue" evidence="8">
    <location>
        <position position="1"/>
    </location>
</feature>
<evidence type="ECO:0000259" key="7">
    <source>
        <dbReference type="Pfam" id="PF06817"/>
    </source>
</evidence>
<keyword evidence="6" id="KW-0695">RNA-directed DNA polymerase</keyword>
<dbReference type="InterPro" id="IPR043502">
    <property type="entry name" value="DNA/RNA_pol_sf"/>
</dbReference>
<keyword evidence="1" id="KW-0808">Transferase</keyword>
<dbReference type="InterPro" id="IPR043128">
    <property type="entry name" value="Rev_trsase/Diguanyl_cyclase"/>
</dbReference>
<evidence type="ECO:0000256" key="6">
    <source>
        <dbReference type="ARBA" id="ARBA00022918"/>
    </source>
</evidence>
<feature type="domain" description="Reverse transcriptase thumb" evidence="7">
    <location>
        <begin position="23"/>
        <end position="62"/>
    </location>
</feature>
<keyword evidence="4" id="KW-0255">Endonuclease</keyword>
<evidence type="ECO:0000313" key="9">
    <source>
        <dbReference type="Proteomes" id="UP000525158"/>
    </source>
</evidence>
<name>A0A7L1JC55_SMUAF</name>
<keyword evidence="3" id="KW-0540">Nuclease</keyword>
<dbReference type="EMBL" id="VXBO01015320">
    <property type="protein sequence ID" value="NXN48265.1"/>
    <property type="molecule type" value="Genomic_DNA"/>
</dbReference>
<protein>
    <submittedName>
        <fullName evidence="8">POK18 protein</fullName>
    </submittedName>
</protein>
<dbReference type="GO" id="GO:0016787">
    <property type="term" value="F:hydrolase activity"/>
    <property type="evidence" value="ECO:0007669"/>
    <property type="project" value="UniProtKB-KW"/>
</dbReference>
<dbReference type="Pfam" id="PF06817">
    <property type="entry name" value="RVT_thumb"/>
    <property type="match status" value="1"/>
</dbReference>
<accession>A0A7L1JC55</accession>
<sequence>IDYLGTRLQPQVVVPQPIKFDLEIKTLHDMQQLVGTIQWLRGVVGIPPALMAPLFELLKGKAPWEP</sequence>
<gene>
    <name evidence="8" type="primary">Ervk18_1</name>
    <name evidence="8" type="ORF">RHIAFR_R15339</name>
</gene>
<keyword evidence="9" id="KW-1185">Reference proteome</keyword>
<dbReference type="AlphaFoldDB" id="A0A7L1JC55"/>
<proteinExistence type="predicted"/>
<evidence type="ECO:0000313" key="8">
    <source>
        <dbReference type="EMBL" id="NXN48265.1"/>
    </source>
</evidence>
<organism evidence="8 9">
    <name type="scientific">Smutsornis africanus</name>
    <name type="common">Double-banded courser</name>
    <name type="synonym">Rhinoptilus africanus</name>
    <dbReference type="NCBI Taxonomy" id="240209"/>
    <lineage>
        <taxon>Eukaryota</taxon>
        <taxon>Metazoa</taxon>
        <taxon>Chordata</taxon>
        <taxon>Craniata</taxon>
        <taxon>Vertebrata</taxon>
        <taxon>Euteleostomi</taxon>
        <taxon>Archelosauria</taxon>
        <taxon>Archosauria</taxon>
        <taxon>Dinosauria</taxon>
        <taxon>Saurischia</taxon>
        <taxon>Theropoda</taxon>
        <taxon>Coelurosauria</taxon>
        <taxon>Aves</taxon>
        <taxon>Neognathae</taxon>
        <taxon>Neoaves</taxon>
        <taxon>Charadriiformes</taxon>
        <taxon>Glareolidae</taxon>
        <taxon>Rhinoptilus</taxon>
    </lineage>
</organism>
<dbReference type="PANTHER" id="PTHR41694">
    <property type="entry name" value="ENDOGENOUS RETROVIRUS GROUP K MEMBER POL PROTEIN"/>
    <property type="match status" value="1"/>
</dbReference>
<comment type="caution">
    <text evidence="8">The sequence shown here is derived from an EMBL/GenBank/DDBJ whole genome shotgun (WGS) entry which is preliminary data.</text>
</comment>
<evidence type="ECO:0000256" key="4">
    <source>
        <dbReference type="ARBA" id="ARBA00022759"/>
    </source>
</evidence>
<keyword evidence="5" id="KW-0378">Hydrolase</keyword>
<evidence type="ECO:0000256" key="5">
    <source>
        <dbReference type="ARBA" id="ARBA00022801"/>
    </source>
</evidence>
<keyword evidence="2" id="KW-0548">Nucleotidyltransferase</keyword>
<evidence type="ECO:0000256" key="2">
    <source>
        <dbReference type="ARBA" id="ARBA00022695"/>
    </source>
</evidence>
<dbReference type="Gene3D" id="3.30.70.270">
    <property type="match status" value="1"/>
</dbReference>
<dbReference type="InterPro" id="IPR010661">
    <property type="entry name" value="RVT_thumb"/>
</dbReference>
<evidence type="ECO:0000256" key="3">
    <source>
        <dbReference type="ARBA" id="ARBA00022722"/>
    </source>
</evidence>
<dbReference type="GO" id="GO:0004519">
    <property type="term" value="F:endonuclease activity"/>
    <property type="evidence" value="ECO:0007669"/>
    <property type="project" value="UniProtKB-KW"/>
</dbReference>
<dbReference type="Proteomes" id="UP000525158">
    <property type="component" value="Unassembled WGS sequence"/>
</dbReference>
<dbReference type="SUPFAM" id="SSF56672">
    <property type="entry name" value="DNA/RNA polymerases"/>
    <property type="match status" value="1"/>
</dbReference>
<reference evidence="8 9" key="1">
    <citation type="submission" date="2019-09" db="EMBL/GenBank/DDBJ databases">
        <title>Bird 10,000 Genomes (B10K) Project - Family phase.</title>
        <authorList>
            <person name="Zhang G."/>
        </authorList>
    </citation>
    <scope>NUCLEOTIDE SEQUENCE [LARGE SCALE GENOMIC DNA]</scope>
    <source>
        <strain evidence="8">B10K-DU-002-36</strain>
        <tissue evidence="8">Muscle</tissue>
    </source>
</reference>